<comment type="cofactor">
    <cofactor evidence="1">
        <name>FAD</name>
        <dbReference type="ChEBI" id="CHEBI:57692"/>
    </cofactor>
</comment>
<evidence type="ECO:0000313" key="6">
    <source>
        <dbReference type="EMBL" id="MDQ7910106.1"/>
    </source>
</evidence>
<accession>A0ABU0ZSU4</accession>
<dbReference type="InterPro" id="IPR029035">
    <property type="entry name" value="DHS-like_NAD/FAD-binding_dom"/>
</dbReference>
<evidence type="ECO:0000256" key="3">
    <source>
        <dbReference type="ARBA" id="ARBA00025649"/>
    </source>
</evidence>
<dbReference type="PANTHER" id="PTHR21294">
    <property type="entry name" value="ELECTRON TRANSFER FLAVOPROTEIN BETA-SUBUNIT"/>
    <property type="match status" value="1"/>
</dbReference>
<evidence type="ECO:0000256" key="2">
    <source>
        <dbReference type="ARBA" id="ARBA00011355"/>
    </source>
</evidence>
<dbReference type="InterPro" id="IPR014729">
    <property type="entry name" value="Rossmann-like_a/b/a_fold"/>
</dbReference>
<reference evidence="6 7" key="1">
    <citation type="submission" date="2023-08" db="EMBL/GenBank/DDBJ databases">
        <title>Phytohabitans sansha sp. nov., isolated from marine sediment.</title>
        <authorList>
            <person name="Zhao Y."/>
            <person name="Yi K."/>
        </authorList>
    </citation>
    <scope>NUCLEOTIDE SEQUENCE [LARGE SCALE GENOMIC DNA]</scope>
    <source>
        <strain evidence="6 7">ZYX-F-186</strain>
    </source>
</reference>
<dbReference type="CDD" id="cd01714">
    <property type="entry name" value="ETF_beta"/>
    <property type="match status" value="1"/>
</dbReference>
<evidence type="ECO:0000256" key="4">
    <source>
        <dbReference type="ARBA" id="ARBA00042002"/>
    </source>
</evidence>
<comment type="subunit">
    <text evidence="2">Heterodimer of an alpha and a beta subunit.</text>
</comment>
<feature type="domain" description="Electron transfer flavoprotein alpha/beta-subunit N-terminal" evidence="5">
    <location>
        <begin position="21"/>
        <end position="211"/>
    </location>
</feature>
<proteinExistence type="predicted"/>
<dbReference type="InterPro" id="IPR012255">
    <property type="entry name" value="ETF_b"/>
</dbReference>
<dbReference type="SUPFAM" id="SSF52402">
    <property type="entry name" value="Adenine nucleotide alpha hydrolases-like"/>
    <property type="match status" value="2"/>
</dbReference>
<dbReference type="Pfam" id="PF01012">
    <property type="entry name" value="ETF"/>
    <property type="match status" value="2"/>
</dbReference>
<feature type="domain" description="Electron transfer flavoprotein alpha/beta-subunit N-terminal" evidence="5">
    <location>
        <begin position="275"/>
        <end position="458"/>
    </location>
</feature>
<comment type="function">
    <text evidence="3">The electron transfer flavoprotein serves as a specific electron acceptor for other dehydrogenases. It transfers the electrons to the main respiratory chain via ETF-ubiquinone oxidoreductase (ETF dehydrogenase).</text>
</comment>
<dbReference type="InterPro" id="IPR014731">
    <property type="entry name" value="ETF_asu_C"/>
</dbReference>
<protein>
    <recommendedName>
        <fullName evidence="4">Electron transfer flavoprotein small subunit</fullName>
    </recommendedName>
</protein>
<dbReference type="PANTHER" id="PTHR21294:SF17">
    <property type="entry name" value="PROTEIN FIXA"/>
    <property type="match status" value="1"/>
</dbReference>
<evidence type="ECO:0000313" key="7">
    <source>
        <dbReference type="Proteomes" id="UP001230908"/>
    </source>
</evidence>
<dbReference type="Proteomes" id="UP001230908">
    <property type="component" value="Unassembled WGS sequence"/>
</dbReference>
<organism evidence="6 7">
    <name type="scientific">Phytohabitans maris</name>
    <dbReference type="NCBI Taxonomy" id="3071409"/>
    <lineage>
        <taxon>Bacteria</taxon>
        <taxon>Bacillati</taxon>
        <taxon>Actinomycetota</taxon>
        <taxon>Actinomycetes</taxon>
        <taxon>Micromonosporales</taxon>
        <taxon>Micromonosporaceae</taxon>
    </lineage>
</organism>
<evidence type="ECO:0000259" key="5">
    <source>
        <dbReference type="SMART" id="SM00893"/>
    </source>
</evidence>
<dbReference type="EMBL" id="JAVHUY010000051">
    <property type="protein sequence ID" value="MDQ7910106.1"/>
    <property type="molecule type" value="Genomic_DNA"/>
</dbReference>
<dbReference type="Gene3D" id="3.40.50.620">
    <property type="entry name" value="HUPs"/>
    <property type="match status" value="2"/>
</dbReference>
<dbReference type="Gene3D" id="3.40.50.1220">
    <property type="entry name" value="TPP-binding domain"/>
    <property type="match status" value="1"/>
</dbReference>
<dbReference type="SUPFAM" id="SSF52467">
    <property type="entry name" value="DHS-like NAD/FAD-binding domain"/>
    <property type="match status" value="1"/>
</dbReference>
<evidence type="ECO:0000256" key="1">
    <source>
        <dbReference type="ARBA" id="ARBA00001974"/>
    </source>
</evidence>
<comment type="caution">
    <text evidence="6">The sequence shown here is derived from an EMBL/GenBank/DDBJ whole genome shotgun (WGS) entry which is preliminary data.</text>
</comment>
<gene>
    <name evidence="6" type="ORF">RB614_36980</name>
</gene>
<dbReference type="RefSeq" id="WP_308717359.1">
    <property type="nucleotide sequence ID" value="NZ_JAVHUY010000051.1"/>
</dbReference>
<sequence>MRIAVLIKQVPLTDGLALGPDGRLRRDGVPSEINPHCRRAVAKGVELARESGGTCTVFTMGPPSAEAVLVESLAWGADDAVLITDPAFAGSDTLATARALVAALDRTGPYDLVLTGRNSVDADTGQVGPQVAELAGLPFLAAVRELRTDGSTVWTQCQLDEGSRESTVALPAVLACAERLCAPAKVPVVADPEAWRARVRRLGAADLGPGPWGAAGSPTWVGELADGALPRRAGVVVTGDLDAQVSRLLAVLDAPSVRPPAPAVPSPAAAPYGPRLVVVGQPERGRLTRELLGEAARLAGPYGGLVTAVLLAGDPAVERVGAWGADDAVLVDGAVTEAQAAHALAGWCATVVPRVLLAPGTSWGREVAARVAARLGAGLTGDAVALDLTEGAALRSWKPVANGAVRAAVWARTPTQLATVRPGVLPVPVPRPSAAVPVTRVAAPVDGRVGHGPLRRDVGVDRLAAARVVVGVGRGVAVTDYRLLHAFAAAVGGELAASRAVTDNGWLPHARQVGITGRSIAPDVYLALGLAGKSTHLNGVARAGRIVAVNTDPTAPIFGSVDLGIVADWRPVAEAVLAARESARPLLPSGWVAAVHAGAEAGDRGHD</sequence>
<keyword evidence="7" id="KW-1185">Reference proteome</keyword>
<name>A0ABU0ZSU4_9ACTN</name>
<dbReference type="Pfam" id="PF00766">
    <property type="entry name" value="ETF_alpha"/>
    <property type="match status" value="1"/>
</dbReference>
<dbReference type="InterPro" id="IPR014730">
    <property type="entry name" value="ETF_a/b_N"/>
</dbReference>
<dbReference type="InterPro" id="IPR033948">
    <property type="entry name" value="ETF_beta_N"/>
</dbReference>
<dbReference type="SMART" id="SM00893">
    <property type="entry name" value="ETF"/>
    <property type="match status" value="2"/>
</dbReference>